<gene>
    <name evidence="1" type="ORF">CRI94_02110</name>
</gene>
<dbReference type="EMBL" id="PDEQ01000001">
    <property type="protein sequence ID" value="PEN15104.1"/>
    <property type="molecule type" value="Genomic_DNA"/>
</dbReference>
<dbReference type="InterPro" id="IPR018247">
    <property type="entry name" value="EF_Hand_1_Ca_BS"/>
</dbReference>
<keyword evidence="2" id="KW-1185">Reference proteome</keyword>
<sequence>MSEQLPILVDSSRSKYIVEIAPKTLRTAEGAYYNGSKRQRTFSKMIVYPDYPESAADIILFENDAPIVNLVAFDASTQTATPVFEERVFISRYIAMKRPPDGVVLYAAAIFEDTNESGTLGPEDLTTIYEIDPVSAEKTVLADSLVRFSRFHVTRDTSNIFLATIARPDVDIIDGVQRRLRVLDRSTREVYPVLSSDKTKDLQNLLDAIDSNGELDLDE</sequence>
<organism evidence="1 2">
    <name type="scientific">Longibacter salinarum</name>
    <dbReference type="NCBI Taxonomy" id="1850348"/>
    <lineage>
        <taxon>Bacteria</taxon>
        <taxon>Pseudomonadati</taxon>
        <taxon>Rhodothermota</taxon>
        <taxon>Rhodothermia</taxon>
        <taxon>Rhodothermales</taxon>
        <taxon>Salisaetaceae</taxon>
        <taxon>Longibacter</taxon>
    </lineage>
</organism>
<accession>A0A2A8D2J9</accession>
<evidence type="ECO:0000313" key="2">
    <source>
        <dbReference type="Proteomes" id="UP000220102"/>
    </source>
</evidence>
<dbReference type="Proteomes" id="UP000220102">
    <property type="component" value="Unassembled WGS sequence"/>
</dbReference>
<dbReference type="AlphaFoldDB" id="A0A2A8D2J9"/>
<protein>
    <submittedName>
        <fullName evidence="1">Uncharacterized protein</fullName>
    </submittedName>
</protein>
<dbReference type="PROSITE" id="PS00018">
    <property type="entry name" value="EF_HAND_1"/>
    <property type="match status" value="1"/>
</dbReference>
<proteinExistence type="predicted"/>
<reference evidence="1 2" key="1">
    <citation type="submission" date="2017-10" db="EMBL/GenBank/DDBJ databases">
        <title>Draft genome of Longibacter Salinarum.</title>
        <authorList>
            <person name="Goh K.M."/>
            <person name="Shamsir M.S."/>
            <person name="Lim S.W."/>
        </authorList>
    </citation>
    <scope>NUCLEOTIDE SEQUENCE [LARGE SCALE GENOMIC DNA]</scope>
    <source>
        <strain evidence="1 2">KCTC 52045</strain>
    </source>
</reference>
<evidence type="ECO:0000313" key="1">
    <source>
        <dbReference type="EMBL" id="PEN15104.1"/>
    </source>
</evidence>
<comment type="caution">
    <text evidence="1">The sequence shown here is derived from an EMBL/GenBank/DDBJ whole genome shotgun (WGS) entry which is preliminary data.</text>
</comment>
<name>A0A2A8D2J9_9BACT</name>